<organism evidence="2 3">
    <name type="scientific">Mya arenaria</name>
    <name type="common">Soft-shell clam</name>
    <dbReference type="NCBI Taxonomy" id="6604"/>
    <lineage>
        <taxon>Eukaryota</taxon>
        <taxon>Metazoa</taxon>
        <taxon>Spiralia</taxon>
        <taxon>Lophotrochozoa</taxon>
        <taxon>Mollusca</taxon>
        <taxon>Bivalvia</taxon>
        <taxon>Autobranchia</taxon>
        <taxon>Heteroconchia</taxon>
        <taxon>Euheterodonta</taxon>
        <taxon>Imparidentia</taxon>
        <taxon>Neoheterodontei</taxon>
        <taxon>Myida</taxon>
        <taxon>Myoidea</taxon>
        <taxon>Myidae</taxon>
        <taxon>Mya</taxon>
    </lineage>
</organism>
<evidence type="ECO:0000256" key="1">
    <source>
        <dbReference type="SAM" id="MobiDB-lite"/>
    </source>
</evidence>
<name>A0ABY7DEG3_MYAAR</name>
<evidence type="ECO:0000313" key="2">
    <source>
        <dbReference type="EMBL" id="WAQ93425.1"/>
    </source>
</evidence>
<dbReference type="EMBL" id="CP111012">
    <property type="protein sequence ID" value="WAQ93425.1"/>
    <property type="molecule type" value="Genomic_DNA"/>
</dbReference>
<gene>
    <name evidence="2" type="ORF">MAR_005896</name>
</gene>
<keyword evidence="3" id="KW-1185">Reference proteome</keyword>
<feature type="region of interest" description="Disordered" evidence="1">
    <location>
        <begin position="50"/>
        <end position="78"/>
    </location>
</feature>
<evidence type="ECO:0000313" key="3">
    <source>
        <dbReference type="Proteomes" id="UP001164746"/>
    </source>
</evidence>
<dbReference type="PANTHER" id="PTHR46270">
    <property type="entry name" value="ARMADILLO-TYPE FOLD-RELATED"/>
    <property type="match status" value="1"/>
</dbReference>
<proteinExistence type="predicted"/>
<protein>
    <submittedName>
        <fullName evidence="2">Uncharacterized protein</fullName>
    </submittedName>
</protein>
<dbReference type="Proteomes" id="UP001164746">
    <property type="component" value="Chromosome 1"/>
</dbReference>
<dbReference type="PANTHER" id="PTHR46270:SF2">
    <property type="entry name" value="TIR DOMAIN-CONTAINING PROTEIN"/>
    <property type="match status" value="1"/>
</dbReference>
<accession>A0ABY7DEG3</accession>
<reference evidence="2" key="1">
    <citation type="submission" date="2022-11" db="EMBL/GenBank/DDBJ databases">
        <title>Centuries of genome instability and evolution in soft-shell clam transmissible cancer (bioRxiv).</title>
        <authorList>
            <person name="Hart S.F.M."/>
            <person name="Yonemitsu M.A."/>
            <person name="Giersch R.M."/>
            <person name="Beal B.F."/>
            <person name="Arriagada G."/>
            <person name="Davis B.W."/>
            <person name="Ostrander E.A."/>
            <person name="Goff S.P."/>
            <person name="Metzger M.J."/>
        </authorList>
    </citation>
    <scope>NUCLEOTIDE SEQUENCE</scope>
    <source>
        <strain evidence="2">MELC-2E11</strain>
        <tissue evidence="2">Siphon/mantle</tissue>
    </source>
</reference>
<sequence>MDLNYKPDGWLGLMIGTKLFFDFSGKYEFQDKMGDLLKEIDTMYPAQLSKVQQNKEQSQDDVDDNTDADGHERSTKENALYIDSSPKTYLLRGCIPATICADELTMLVEMRQEAPEFFYKCLYDMYKIRDPVKLAKFVKTLRELRE</sequence>